<dbReference type="EMBL" id="OV121133">
    <property type="protein sequence ID" value="CAH0551182.1"/>
    <property type="molecule type" value="Genomic_DNA"/>
</dbReference>
<gene>
    <name evidence="2" type="ORF">MELIAE_LOCUS3850</name>
</gene>
<feature type="compositionally biased region" description="Basic and acidic residues" evidence="1">
    <location>
        <begin position="111"/>
        <end position="129"/>
    </location>
</feature>
<evidence type="ECO:0000256" key="1">
    <source>
        <dbReference type="SAM" id="MobiDB-lite"/>
    </source>
</evidence>
<dbReference type="AlphaFoldDB" id="A0A9P0FDB2"/>
<accession>A0A9P0FDB2</accession>
<feature type="region of interest" description="Disordered" evidence="1">
    <location>
        <begin position="111"/>
        <end position="131"/>
    </location>
</feature>
<evidence type="ECO:0000313" key="2">
    <source>
        <dbReference type="EMBL" id="CAH0551182.1"/>
    </source>
</evidence>
<protein>
    <submittedName>
        <fullName evidence="2">Uncharacterized protein</fullName>
    </submittedName>
</protein>
<dbReference type="Proteomes" id="UP001154078">
    <property type="component" value="Chromosome 2"/>
</dbReference>
<sequence>MGIIELGKKLYFPDGKSSKGTEDKFSFELVDSSNNLVSPEKTILEMLEENSPKVPRIYLKTERVDTFVNDNKQLECEFKNTLLAKDKVVQSITSDEQIILYADTVSKKAAKQEPAKNCKEQKEEKKEEQSLENMLNEVEEEISKKYINSKSTNKLNPESFVIVEYENSFYPGQIKKGKDKNEGILVSTMIKSGVKDWKWPEETDELFYTKDQIKEVIGEPIKKNSRGAYMVPEMSKYEDFKIF</sequence>
<name>A0A9P0FDB2_BRAAE</name>
<reference evidence="2" key="1">
    <citation type="submission" date="2021-12" db="EMBL/GenBank/DDBJ databases">
        <authorList>
            <person name="King R."/>
        </authorList>
    </citation>
    <scope>NUCLEOTIDE SEQUENCE</scope>
</reference>
<organism evidence="2 3">
    <name type="scientific">Brassicogethes aeneus</name>
    <name type="common">Rape pollen beetle</name>
    <name type="synonym">Meligethes aeneus</name>
    <dbReference type="NCBI Taxonomy" id="1431903"/>
    <lineage>
        <taxon>Eukaryota</taxon>
        <taxon>Metazoa</taxon>
        <taxon>Ecdysozoa</taxon>
        <taxon>Arthropoda</taxon>
        <taxon>Hexapoda</taxon>
        <taxon>Insecta</taxon>
        <taxon>Pterygota</taxon>
        <taxon>Neoptera</taxon>
        <taxon>Endopterygota</taxon>
        <taxon>Coleoptera</taxon>
        <taxon>Polyphaga</taxon>
        <taxon>Cucujiformia</taxon>
        <taxon>Nitidulidae</taxon>
        <taxon>Meligethinae</taxon>
        <taxon>Brassicogethes</taxon>
    </lineage>
</organism>
<dbReference type="OrthoDB" id="6767591at2759"/>
<keyword evidence="3" id="KW-1185">Reference proteome</keyword>
<evidence type="ECO:0000313" key="3">
    <source>
        <dbReference type="Proteomes" id="UP001154078"/>
    </source>
</evidence>
<proteinExistence type="predicted"/>